<sequence length="429" mass="46399">MADMCIRPLPPLARRQLAAEQVVTDLVTVIKELVENALDARATSITVRLINHGLTALTVLDNGMGITVADHALVAVRHATSKLTSASDLVGVRTLGFRGEALHAVCRTSYLVQITTRTIGEPVATVLTVNRDGEVVCSARMPHPVGTAVFVEKPLYSTPVRRQVRQRQPRRSACEPRNVTSGSGGLPGYPPYLYLNRRPMGSGFEPFRTFYRAVQRAYRPYRPPGVTLPFYWLNLTMPATGYEVNLEPAKDRALLADPAGPLALLNDVLAQVYPTKNEDEGPASTRGALACPLPETAADTEGHDLAPGQRILARSARLEIPSVALAVAPAARSSPAQLRPHLVTQTAPSGDGARPASTRRLTQVISCPELGGTQRRAWLRRIQNRGACAPRWDLDALPSGRPRSVGRVPSAGVRIWTAKGRLYVAQSPP</sequence>
<dbReference type="EMBL" id="JANBPT010000870">
    <property type="protein sequence ID" value="KAJ1912023.1"/>
    <property type="molecule type" value="Genomic_DNA"/>
</dbReference>
<dbReference type="InterPro" id="IPR013507">
    <property type="entry name" value="DNA_mismatch_S5_2-like"/>
</dbReference>
<dbReference type="OrthoDB" id="10263226at2759"/>
<reference evidence="4" key="1">
    <citation type="submission" date="2022-07" db="EMBL/GenBank/DDBJ databases">
        <title>Phylogenomic reconstructions and comparative analyses of Kickxellomycotina fungi.</title>
        <authorList>
            <person name="Reynolds N.K."/>
            <person name="Stajich J.E."/>
            <person name="Barry K."/>
            <person name="Grigoriev I.V."/>
            <person name="Crous P."/>
            <person name="Smith M.E."/>
        </authorList>
    </citation>
    <scope>NUCLEOTIDE SEQUENCE</scope>
    <source>
        <strain evidence="4">RSA 861</strain>
    </source>
</reference>
<evidence type="ECO:0000256" key="1">
    <source>
        <dbReference type="ARBA" id="ARBA00006082"/>
    </source>
</evidence>
<proteinExistence type="inferred from homology"/>
<dbReference type="InterPro" id="IPR014721">
    <property type="entry name" value="Ribsml_uS5_D2-typ_fold_subgr"/>
</dbReference>
<evidence type="ECO:0000313" key="5">
    <source>
        <dbReference type="Proteomes" id="UP001150569"/>
    </source>
</evidence>
<dbReference type="SMART" id="SM01340">
    <property type="entry name" value="DNA_mis_repair"/>
    <property type="match status" value="1"/>
</dbReference>
<comment type="similarity">
    <text evidence="1">Belongs to the DNA mismatch repair MutL/HexB family.</text>
</comment>
<keyword evidence="2" id="KW-0227">DNA damage</keyword>
<name>A0A9W8DJ83_9FUNG</name>
<dbReference type="PANTHER" id="PTHR10073">
    <property type="entry name" value="DNA MISMATCH REPAIR PROTEIN MLH, PMS, MUTL"/>
    <property type="match status" value="1"/>
</dbReference>
<dbReference type="InterPro" id="IPR038973">
    <property type="entry name" value="MutL/Mlh/Pms-like"/>
</dbReference>
<dbReference type="Proteomes" id="UP001150569">
    <property type="component" value="Unassembled WGS sequence"/>
</dbReference>
<dbReference type="InterPro" id="IPR036890">
    <property type="entry name" value="HATPase_C_sf"/>
</dbReference>
<dbReference type="InterPro" id="IPR020568">
    <property type="entry name" value="Ribosomal_Su5_D2-typ_SF"/>
</dbReference>
<evidence type="ECO:0000313" key="4">
    <source>
        <dbReference type="EMBL" id="KAJ1912023.1"/>
    </source>
</evidence>
<dbReference type="PROSITE" id="PS00058">
    <property type="entry name" value="DNA_MISMATCH_REPAIR_1"/>
    <property type="match status" value="1"/>
</dbReference>
<accession>A0A9W8DJ83</accession>
<dbReference type="GO" id="GO:0032389">
    <property type="term" value="C:MutLalpha complex"/>
    <property type="evidence" value="ECO:0007669"/>
    <property type="project" value="TreeGrafter"/>
</dbReference>
<dbReference type="InterPro" id="IPR014762">
    <property type="entry name" value="DNA_mismatch_repair_CS"/>
</dbReference>
<protein>
    <recommendedName>
        <fullName evidence="3">DNA mismatch repair protein S5 domain-containing protein</fullName>
    </recommendedName>
</protein>
<dbReference type="Gene3D" id="3.30.565.10">
    <property type="entry name" value="Histidine kinase-like ATPase, C-terminal domain"/>
    <property type="match status" value="1"/>
</dbReference>
<dbReference type="GO" id="GO:0140664">
    <property type="term" value="F:ATP-dependent DNA damage sensor activity"/>
    <property type="evidence" value="ECO:0007669"/>
    <property type="project" value="InterPro"/>
</dbReference>
<comment type="caution">
    <text evidence="4">The sequence shown here is derived from an EMBL/GenBank/DDBJ whole genome shotgun (WGS) entry which is preliminary data.</text>
</comment>
<dbReference type="GO" id="GO:0016887">
    <property type="term" value="F:ATP hydrolysis activity"/>
    <property type="evidence" value="ECO:0007669"/>
    <property type="project" value="InterPro"/>
</dbReference>
<dbReference type="GO" id="GO:0005524">
    <property type="term" value="F:ATP binding"/>
    <property type="evidence" value="ECO:0007669"/>
    <property type="project" value="InterPro"/>
</dbReference>
<dbReference type="SUPFAM" id="SSF54211">
    <property type="entry name" value="Ribosomal protein S5 domain 2-like"/>
    <property type="match status" value="1"/>
</dbReference>
<dbReference type="Gene3D" id="3.30.230.10">
    <property type="match status" value="1"/>
</dbReference>
<dbReference type="GO" id="GO:0006298">
    <property type="term" value="P:mismatch repair"/>
    <property type="evidence" value="ECO:0007669"/>
    <property type="project" value="InterPro"/>
</dbReference>
<feature type="domain" description="DNA mismatch repair protein S5" evidence="3">
    <location>
        <begin position="161"/>
        <end position="274"/>
    </location>
</feature>
<dbReference type="Pfam" id="PF13589">
    <property type="entry name" value="HATPase_c_3"/>
    <property type="match status" value="1"/>
</dbReference>
<gene>
    <name evidence="4" type="ORF">IWQ60_009858</name>
</gene>
<keyword evidence="5" id="KW-1185">Reference proteome</keyword>
<dbReference type="AlphaFoldDB" id="A0A9W8DJ83"/>
<dbReference type="SUPFAM" id="SSF55874">
    <property type="entry name" value="ATPase domain of HSP90 chaperone/DNA topoisomerase II/histidine kinase"/>
    <property type="match status" value="1"/>
</dbReference>
<organism evidence="4 5">
    <name type="scientific">Tieghemiomyces parasiticus</name>
    <dbReference type="NCBI Taxonomy" id="78921"/>
    <lineage>
        <taxon>Eukaryota</taxon>
        <taxon>Fungi</taxon>
        <taxon>Fungi incertae sedis</taxon>
        <taxon>Zoopagomycota</taxon>
        <taxon>Kickxellomycotina</taxon>
        <taxon>Dimargaritomycetes</taxon>
        <taxon>Dimargaritales</taxon>
        <taxon>Dimargaritaceae</taxon>
        <taxon>Tieghemiomyces</taxon>
    </lineage>
</organism>
<dbReference type="GO" id="GO:0030983">
    <property type="term" value="F:mismatched DNA binding"/>
    <property type="evidence" value="ECO:0007669"/>
    <property type="project" value="InterPro"/>
</dbReference>
<evidence type="ECO:0000256" key="2">
    <source>
        <dbReference type="ARBA" id="ARBA00022763"/>
    </source>
</evidence>
<dbReference type="PANTHER" id="PTHR10073:SF41">
    <property type="entry name" value="MISMATCH REPAIR PROTEIN, PUTATIVE (AFU_ORTHOLOGUE AFUA_8G05820)-RELATED"/>
    <property type="match status" value="1"/>
</dbReference>
<evidence type="ECO:0000259" key="3">
    <source>
        <dbReference type="SMART" id="SM01340"/>
    </source>
</evidence>